<accession>A0ABR3GRY8</accession>
<gene>
    <name evidence="1" type="ORF">Q9L58_002268</name>
</gene>
<protein>
    <submittedName>
        <fullName evidence="1">Uncharacterized protein</fullName>
    </submittedName>
</protein>
<dbReference type="Proteomes" id="UP001447188">
    <property type="component" value="Unassembled WGS sequence"/>
</dbReference>
<name>A0ABR3GRY8_9PEZI</name>
<dbReference type="EMBL" id="JBBBZM010000019">
    <property type="protein sequence ID" value="KAL0638690.1"/>
    <property type="molecule type" value="Genomic_DNA"/>
</dbReference>
<organism evidence="1 2">
    <name type="scientific">Discina gigas</name>
    <dbReference type="NCBI Taxonomy" id="1032678"/>
    <lineage>
        <taxon>Eukaryota</taxon>
        <taxon>Fungi</taxon>
        <taxon>Dikarya</taxon>
        <taxon>Ascomycota</taxon>
        <taxon>Pezizomycotina</taxon>
        <taxon>Pezizomycetes</taxon>
        <taxon>Pezizales</taxon>
        <taxon>Discinaceae</taxon>
        <taxon>Discina</taxon>
    </lineage>
</organism>
<evidence type="ECO:0000313" key="2">
    <source>
        <dbReference type="Proteomes" id="UP001447188"/>
    </source>
</evidence>
<keyword evidence="2" id="KW-1185">Reference proteome</keyword>
<evidence type="ECO:0000313" key="1">
    <source>
        <dbReference type="EMBL" id="KAL0638690.1"/>
    </source>
</evidence>
<reference evidence="1 2" key="1">
    <citation type="submission" date="2024-02" db="EMBL/GenBank/DDBJ databases">
        <title>Discinaceae phylogenomics.</title>
        <authorList>
            <person name="Dirks A.C."/>
            <person name="James T.Y."/>
        </authorList>
    </citation>
    <scope>NUCLEOTIDE SEQUENCE [LARGE SCALE GENOMIC DNA]</scope>
    <source>
        <strain evidence="1 2">ACD0624</strain>
    </source>
</reference>
<sequence length="211" mass="23632">MIPHAISVCKTLSERLWSLNEAMFDHLDETDPPPDLFSERIFTGPFGTYSTARRIFGAVLTEEFSARSFLHSTIISDYLSILRDDVCMAMCVLQSIENDNTTDRDHIEAVAARWHSWETVEKRWPFRVPADPSVLRKAELEQICLEMWTALRLVGEAALVLGEAMPGNAPFRITADGYVAENPASISGALHTATGRQVRGAVRARKLIKQD</sequence>
<proteinExistence type="predicted"/>
<comment type="caution">
    <text evidence="1">The sequence shown here is derived from an EMBL/GenBank/DDBJ whole genome shotgun (WGS) entry which is preliminary data.</text>
</comment>